<organism evidence="2 3">
    <name type="scientific">Streptomyces capitiformicae</name>
    <dbReference type="NCBI Taxonomy" id="2014920"/>
    <lineage>
        <taxon>Bacteria</taxon>
        <taxon>Bacillati</taxon>
        <taxon>Actinomycetota</taxon>
        <taxon>Actinomycetes</taxon>
        <taxon>Kitasatosporales</taxon>
        <taxon>Streptomycetaceae</taxon>
        <taxon>Streptomyces</taxon>
    </lineage>
</organism>
<evidence type="ECO:0000313" key="2">
    <source>
        <dbReference type="EMBL" id="GHE48255.1"/>
    </source>
</evidence>
<dbReference type="Gene3D" id="3.30.450.20">
    <property type="entry name" value="PAS domain"/>
    <property type="match status" value="1"/>
</dbReference>
<dbReference type="Proteomes" id="UP000603227">
    <property type="component" value="Unassembled WGS sequence"/>
</dbReference>
<dbReference type="CDD" id="cd00130">
    <property type="entry name" value="PAS"/>
    <property type="match status" value="1"/>
</dbReference>
<gene>
    <name evidence="2" type="ORF">GCM10017771_69340</name>
</gene>
<protein>
    <recommendedName>
        <fullName evidence="1">PAS domain-containing protein</fullName>
    </recommendedName>
</protein>
<sequence>MSELTPSGVLEEAVREVSEDRSTLPGLLSEISGICVAMLDTQLRVRKTDDNFRKHFGQDVGELHGSRFVELVHPGMGKTVQEQLNRLIDGRKRRFDTPIVAARPDGSIFPGLLTGVVRNGAHDSTEAVGVLVKPEGADYEGRPIANRRQAITELDARILEGVAAGVPSAQLAVRLYLSRQGIEYHIGGMLRKFQAPNRSALVSRAYASGILCIGSWPPRVLPDCVR</sequence>
<keyword evidence="3" id="KW-1185">Reference proteome</keyword>
<name>A0A918ZE35_9ACTN</name>
<dbReference type="InterPro" id="IPR000792">
    <property type="entry name" value="Tscrpt_reg_LuxR_C"/>
</dbReference>
<proteinExistence type="predicted"/>
<feature type="domain" description="PAS" evidence="1">
    <location>
        <begin position="36"/>
        <end position="91"/>
    </location>
</feature>
<dbReference type="InterPro" id="IPR013656">
    <property type="entry name" value="PAS_4"/>
</dbReference>
<dbReference type="SUPFAM" id="SSF55785">
    <property type="entry name" value="PYP-like sensor domain (PAS domain)"/>
    <property type="match status" value="1"/>
</dbReference>
<dbReference type="Gene3D" id="1.10.10.10">
    <property type="entry name" value="Winged helix-like DNA-binding domain superfamily/Winged helix DNA-binding domain"/>
    <property type="match status" value="1"/>
</dbReference>
<dbReference type="RefSeq" id="WP_189786393.1">
    <property type="nucleotide sequence ID" value="NZ_BNAT01000032.1"/>
</dbReference>
<dbReference type="GO" id="GO:0006355">
    <property type="term" value="P:regulation of DNA-templated transcription"/>
    <property type="evidence" value="ECO:0007669"/>
    <property type="project" value="InterPro"/>
</dbReference>
<dbReference type="EMBL" id="BNAT01000032">
    <property type="protein sequence ID" value="GHE48255.1"/>
    <property type="molecule type" value="Genomic_DNA"/>
</dbReference>
<reference evidence="2" key="1">
    <citation type="journal article" date="2014" name="Int. J. Syst. Evol. Microbiol.">
        <title>Complete genome sequence of Corynebacterium casei LMG S-19264T (=DSM 44701T), isolated from a smear-ripened cheese.</title>
        <authorList>
            <consortium name="US DOE Joint Genome Institute (JGI-PGF)"/>
            <person name="Walter F."/>
            <person name="Albersmeier A."/>
            <person name="Kalinowski J."/>
            <person name="Ruckert C."/>
        </authorList>
    </citation>
    <scope>NUCLEOTIDE SEQUENCE</scope>
    <source>
        <strain evidence="2">CGMCC 4.7403</strain>
    </source>
</reference>
<dbReference type="Pfam" id="PF08448">
    <property type="entry name" value="PAS_4"/>
    <property type="match status" value="1"/>
</dbReference>
<dbReference type="InterPro" id="IPR016032">
    <property type="entry name" value="Sig_transdc_resp-reg_C-effctor"/>
</dbReference>
<dbReference type="SUPFAM" id="SSF46894">
    <property type="entry name" value="C-terminal effector domain of the bipartite response regulators"/>
    <property type="match status" value="1"/>
</dbReference>
<dbReference type="AlphaFoldDB" id="A0A918ZE35"/>
<dbReference type="SMART" id="SM00421">
    <property type="entry name" value="HTH_LUXR"/>
    <property type="match status" value="1"/>
</dbReference>
<dbReference type="SMART" id="SM00091">
    <property type="entry name" value="PAS"/>
    <property type="match status" value="1"/>
</dbReference>
<dbReference type="PROSITE" id="PS50112">
    <property type="entry name" value="PAS"/>
    <property type="match status" value="1"/>
</dbReference>
<evidence type="ECO:0000259" key="1">
    <source>
        <dbReference type="PROSITE" id="PS50112"/>
    </source>
</evidence>
<reference evidence="2" key="2">
    <citation type="submission" date="2020-09" db="EMBL/GenBank/DDBJ databases">
        <authorList>
            <person name="Sun Q."/>
            <person name="Zhou Y."/>
        </authorList>
    </citation>
    <scope>NUCLEOTIDE SEQUENCE</scope>
    <source>
        <strain evidence="2">CGMCC 4.7403</strain>
    </source>
</reference>
<dbReference type="GO" id="GO:0003677">
    <property type="term" value="F:DNA binding"/>
    <property type="evidence" value="ECO:0007669"/>
    <property type="project" value="InterPro"/>
</dbReference>
<accession>A0A918ZE35</accession>
<dbReference type="InterPro" id="IPR035965">
    <property type="entry name" value="PAS-like_dom_sf"/>
</dbReference>
<dbReference type="InterPro" id="IPR000014">
    <property type="entry name" value="PAS"/>
</dbReference>
<evidence type="ECO:0000313" key="3">
    <source>
        <dbReference type="Proteomes" id="UP000603227"/>
    </source>
</evidence>
<dbReference type="InterPro" id="IPR036388">
    <property type="entry name" value="WH-like_DNA-bd_sf"/>
</dbReference>
<comment type="caution">
    <text evidence="2">The sequence shown here is derived from an EMBL/GenBank/DDBJ whole genome shotgun (WGS) entry which is preliminary data.</text>
</comment>
<dbReference type="Pfam" id="PF00196">
    <property type="entry name" value="GerE"/>
    <property type="match status" value="1"/>
</dbReference>